<dbReference type="GeneID" id="84589911"/>
<reference evidence="1" key="1">
    <citation type="submission" date="2025-02" db="EMBL/GenBank/DDBJ databases">
        <authorList>
            <consortium name="NCBI Genome Project"/>
        </authorList>
    </citation>
    <scope>NUCLEOTIDE SEQUENCE</scope>
</reference>
<accession>A0AAJ8DXS1</accession>
<sequence>MGGGQLIIKMRLRPPLEPLKNVKVKYELLGAISCTFGDPPPITGRLDIVRPVTAGTVASAQEAGPPSSTARYLAQSDQHGVCVLRPPDWPRNPSALQTKSICILLVLRYCISQVQGSAIGIPASRDSERLLHSSPEPKNGTPWLTVAVILNFWISIGTERGNAIRTTPTMRNAKILRDRLSIHHGLVQLSNPEYPAR</sequence>
<organism evidence="1">
    <name type="scientific">Aspergillus niger</name>
    <dbReference type="NCBI Taxonomy" id="5061"/>
    <lineage>
        <taxon>Eukaryota</taxon>
        <taxon>Fungi</taxon>
        <taxon>Dikarya</taxon>
        <taxon>Ascomycota</taxon>
        <taxon>Pezizomycotina</taxon>
        <taxon>Eurotiomycetes</taxon>
        <taxon>Eurotiomycetidae</taxon>
        <taxon>Eurotiales</taxon>
        <taxon>Aspergillaceae</taxon>
        <taxon>Aspergillus</taxon>
        <taxon>Aspergillus subgen. Circumdati</taxon>
    </lineage>
</organism>
<dbReference type="KEGG" id="ang:An01g04160"/>
<dbReference type="AlphaFoldDB" id="A0AAJ8DXS1"/>
<proteinExistence type="predicted"/>
<protein>
    <submittedName>
        <fullName evidence="1">Uncharacterized protein</fullName>
    </submittedName>
</protein>
<dbReference type="RefSeq" id="XP_059599617.1">
    <property type="nucleotide sequence ID" value="XM_059747392.1"/>
</dbReference>
<name>A0AAJ8DXS1_ASPNG</name>
<dbReference type="VEuPathDB" id="FungiDB:An01g04160"/>
<reference evidence="1" key="2">
    <citation type="submission" date="2025-08" db="UniProtKB">
        <authorList>
            <consortium name="RefSeq"/>
        </authorList>
    </citation>
    <scope>IDENTIFICATION</scope>
</reference>
<evidence type="ECO:0000313" key="1">
    <source>
        <dbReference type="RefSeq" id="XP_059599617.1"/>
    </source>
</evidence>
<gene>
    <name evidence="1" type="ORF">An01g04160</name>
</gene>